<dbReference type="GO" id="GO:0043023">
    <property type="term" value="F:ribosomal large subunit binding"/>
    <property type="evidence" value="ECO:0007669"/>
    <property type="project" value="TreeGrafter"/>
</dbReference>
<organism evidence="2 3">
    <name type="scientific">Eiseniibacteriota bacterium</name>
    <dbReference type="NCBI Taxonomy" id="2212470"/>
    <lineage>
        <taxon>Bacteria</taxon>
        <taxon>Candidatus Eiseniibacteriota</taxon>
    </lineage>
</organism>
<dbReference type="GO" id="GO:0000049">
    <property type="term" value="F:tRNA binding"/>
    <property type="evidence" value="ECO:0007669"/>
    <property type="project" value="TreeGrafter"/>
</dbReference>
<evidence type="ECO:0000259" key="1">
    <source>
        <dbReference type="Pfam" id="PF05670"/>
    </source>
</evidence>
<comment type="caution">
    <text evidence="2">The sequence shown here is derived from an EMBL/GenBank/DDBJ whole genome shotgun (WGS) entry which is preliminary data.</text>
</comment>
<proteinExistence type="predicted"/>
<dbReference type="Proteomes" id="UP000316609">
    <property type="component" value="Unassembled WGS sequence"/>
</dbReference>
<dbReference type="PANTHER" id="PTHR15239">
    <property type="entry name" value="NUCLEAR EXPORT MEDIATOR FACTOR NEMF"/>
    <property type="match status" value="1"/>
</dbReference>
<accession>A0A538TRB1</accession>
<dbReference type="GO" id="GO:1990112">
    <property type="term" value="C:RQC complex"/>
    <property type="evidence" value="ECO:0007669"/>
    <property type="project" value="TreeGrafter"/>
</dbReference>
<sequence>MAEPPATPERRIEIARALARYHARLARKVLALRGDLTEARRAGELRAQGEALLAYLRQVPARAERVVLPDPADPARSLTIELDPRLSPQGNAARLFKRAAKATRGLKEIPPRLSATEAQAHALSVLLARVAALEEGASDSARADDPKLDPDLETTLAKLPPALRTVLRAPGSPGRARPAAIGRATDHGLPARLTPRRLKTREGWDVWIGRSNEGNDHLTHRLARPEDYWLHVHGAAGSHVVLRRGKGKSEPSKRTLEEVAAWAAFYSQARTAGKVPVIVTRKKYVRKPRKGPPGLALCTHEKTLIVRPAEPPREALATDSGT</sequence>
<protein>
    <submittedName>
        <fullName evidence="2">DUF814 domain-containing protein</fullName>
    </submittedName>
</protein>
<dbReference type="Pfam" id="PF05670">
    <property type="entry name" value="NFACT-R_1"/>
    <property type="match status" value="1"/>
</dbReference>
<dbReference type="GO" id="GO:0072344">
    <property type="term" value="P:rescue of stalled ribosome"/>
    <property type="evidence" value="ECO:0007669"/>
    <property type="project" value="TreeGrafter"/>
</dbReference>
<dbReference type="EMBL" id="VBOY01000061">
    <property type="protein sequence ID" value="TMQ66138.1"/>
    <property type="molecule type" value="Genomic_DNA"/>
</dbReference>
<reference evidence="2 3" key="1">
    <citation type="journal article" date="2019" name="Nat. Microbiol.">
        <title>Mediterranean grassland soil C-N compound turnover is dependent on rainfall and depth, and is mediated by genomically divergent microorganisms.</title>
        <authorList>
            <person name="Diamond S."/>
            <person name="Andeer P.F."/>
            <person name="Li Z."/>
            <person name="Crits-Christoph A."/>
            <person name="Burstein D."/>
            <person name="Anantharaman K."/>
            <person name="Lane K.R."/>
            <person name="Thomas B.C."/>
            <person name="Pan C."/>
            <person name="Northen T.R."/>
            <person name="Banfield J.F."/>
        </authorList>
    </citation>
    <scope>NUCLEOTIDE SEQUENCE [LARGE SCALE GENOMIC DNA]</scope>
    <source>
        <strain evidence="2">WS_8</strain>
    </source>
</reference>
<gene>
    <name evidence="2" type="ORF">E6K78_06760</name>
</gene>
<feature type="domain" description="NFACT RNA-binding" evidence="1">
    <location>
        <begin position="200"/>
        <end position="289"/>
    </location>
</feature>
<name>A0A538TRB1_UNCEI</name>
<evidence type="ECO:0000313" key="2">
    <source>
        <dbReference type="EMBL" id="TMQ66138.1"/>
    </source>
</evidence>
<dbReference type="Pfam" id="PF05833">
    <property type="entry name" value="NFACT_N"/>
    <property type="match status" value="1"/>
</dbReference>
<evidence type="ECO:0000313" key="3">
    <source>
        <dbReference type="Proteomes" id="UP000316609"/>
    </source>
</evidence>
<dbReference type="InterPro" id="IPR008532">
    <property type="entry name" value="NFACT_RNA-bd"/>
</dbReference>
<dbReference type="InterPro" id="IPR051608">
    <property type="entry name" value="RQC_Subunit_NEMF"/>
</dbReference>
<dbReference type="AlphaFoldDB" id="A0A538TRB1"/>
<dbReference type="PANTHER" id="PTHR15239:SF6">
    <property type="entry name" value="RIBOSOME QUALITY CONTROL COMPLEX SUBUNIT NEMF"/>
    <property type="match status" value="1"/>
</dbReference>